<keyword evidence="6 11" id="KW-0808">Transferase</keyword>
<comment type="pathway">
    <text evidence="2 11">Glycolipid biosynthesis; glycosylphosphatidylinositol-anchor biosynthesis.</text>
</comment>
<keyword evidence="9 11" id="KW-1133">Transmembrane helix</keyword>
<dbReference type="InterPro" id="IPR007315">
    <property type="entry name" value="PIG-V/Gpi18"/>
</dbReference>
<organism evidence="12 13">
    <name type="scientific">Carpediemonas membranifera</name>
    <dbReference type="NCBI Taxonomy" id="201153"/>
    <lineage>
        <taxon>Eukaryota</taxon>
        <taxon>Metamonada</taxon>
        <taxon>Carpediemonas-like organisms</taxon>
        <taxon>Carpediemonas</taxon>
    </lineage>
</organism>
<evidence type="ECO:0000256" key="4">
    <source>
        <dbReference type="ARBA" id="ARBA00022502"/>
    </source>
</evidence>
<feature type="transmembrane region" description="Helical" evidence="11">
    <location>
        <begin position="133"/>
        <end position="157"/>
    </location>
</feature>
<keyword evidence="4 11" id="KW-0337">GPI-anchor biosynthesis</keyword>
<feature type="transmembrane region" description="Helical" evidence="11">
    <location>
        <begin position="323"/>
        <end position="348"/>
    </location>
</feature>
<dbReference type="OrthoDB" id="10252502at2759"/>
<evidence type="ECO:0000256" key="11">
    <source>
        <dbReference type="RuleBase" id="RU363112"/>
    </source>
</evidence>
<comment type="subcellular location">
    <subcellularLocation>
        <location evidence="1 11">Endoplasmic reticulum membrane</location>
        <topology evidence="1 11">Multi-pass membrane protein</topology>
    </subcellularLocation>
</comment>
<evidence type="ECO:0000313" key="12">
    <source>
        <dbReference type="EMBL" id="KAG9392854.1"/>
    </source>
</evidence>
<reference evidence="12" key="1">
    <citation type="submission" date="2021-05" db="EMBL/GenBank/DDBJ databases">
        <title>A free-living protist that lacks canonical eukaryotic 1 DNA replication and segregation systems.</title>
        <authorList>
            <person name="Salas-Leiva D.E."/>
            <person name="Tromer E.C."/>
            <person name="Curtis B.A."/>
            <person name="Jerlstrom-Hultqvist J."/>
            <person name="Kolisko M."/>
            <person name="Yi Z."/>
            <person name="Salas-Leiva J.S."/>
            <person name="Gallot-Lavallee L."/>
            <person name="Kops G.J.P.L."/>
            <person name="Archibald J.M."/>
            <person name="Simpson A.G.B."/>
            <person name="Roger A.J."/>
        </authorList>
    </citation>
    <scope>NUCLEOTIDE SEQUENCE</scope>
    <source>
        <strain evidence="12">BICM</strain>
    </source>
</reference>
<name>A0A8J6B2I9_9EUKA</name>
<evidence type="ECO:0000313" key="13">
    <source>
        <dbReference type="Proteomes" id="UP000717585"/>
    </source>
</evidence>
<dbReference type="UniPathway" id="UPA00196"/>
<evidence type="ECO:0000256" key="9">
    <source>
        <dbReference type="ARBA" id="ARBA00022989"/>
    </source>
</evidence>
<sequence>MAWSCWGRIRCIAGIRLAVLAVELCVYHVFTPYMSSHRLERHSPLIVWDSLWFADIAAKGYDFEQKNAFYPGVPLLLRVLGSFLSSVAAEIAAVALANASAITAIVMLVPVVEAHYPTLAKPWTVLVSLSQCSAFLSTAYTEPFFLLANAACLRLLLPPSQTLTTGIPWRAVLMLPPLAAAGSLRSNGAVLAGYLWFVPFISTVRVMGQGTRAMCRVIPRVALLSALAICGTVLALVPTAAMALRAQAALCPGRPWCGTVTGLYSFVQGEYWGVGFLQSLRPDQAGNILLAAPSLAIAGLAVVDPLNRQLRHAPADHRVQLGLLLAVQTAVLLTAATVMHINVFARLLLTTQPLVLLPALRRARVGSWVWSGVLGLIVGFGALGTVFVPLHLPFT</sequence>
<accession>A0A8J6B2I9</accession>
<evidence type="ECO:0000256" key="1">
    <source>
        <dbReference type="ARBA" id="ARBA00004477"/>
    </source>
</evidence>
<feature type="transmembrane region" description="Helical" evidence="11">
    <location>
        <begin position="12"/>
        <end position="30"/>
    </location>
</feature>
<dbReference type="GO" id="GO:0006506">
    <property type="term" value="P:GPI anchor biosynthetic process"/>
    <property type="evidence" value="ECO:0007669"/>
    <property type="project" value="UniProtKB-UniPathway"/>
</dbReference>
<evidence type="ECO:0000256" key="7">
    <source>
        <dbReference type="ARBA" id="ARBA00022692"/>
    </source>
</evidence>
<keyword evidence="5 11" id="KW-0328">Glycosyltransferase</keyword>
<feature type="transmembrane region" description="Helical" evidence="11">
    <location>
        <begin position="177"/>
        <end position="201"/>
    </location>
</feature>
<dbReference type="EMBL" id="JAHDYR010000031">
    <property type="protein sequence ID" value="KAG9392854.1"/>
    <property type="molecule type" value="Genomic_DNA"/>
</dbReference>
<evidence type="ECO:0000256" key="8">
    <source>
        <dbReference type="ARBA" id="ARBA00022824"/>
    </source>
</evidence>
<gene>
    <name evidence="12" type="ORF">J8273_5787</name>
</gene>
<evidence type="ECO:0000256" key="10">
    <source>
        <dbReference type="ARBA" id="ARBA00023136"/>
    </source>
</evidence>
<dbReference type="GO" id="GO:0005789">
    <property type="term" value="C:endoplasmic reticulum membrane"/>
    <property type="evidence" value="ECO:0007669"/>
    <property type="project" value="UniProtKB-SubCell"/>
</dbReference>
<comment type="function">
    <text evidence="11">Mannosyltransferase involved in glycosylphosphatidylinositol-anchor biosynthesis.</text>
</comment>
<feature type="transmembrane region" description="Helical" evidence="11">
    <location>
        <begin position="368"/>
        <end position="392"/>
    </location>
</feature>
<dbReference type="GO" id="GO:0004376">
    <property type="term" value="F:GPI mannosyltransferase activity"/>
    <property type="evidence" value="ECO:0007669"/>
    <property type="project" value="InterPro"/>
</dbReference>
<dbReference type="PANTHER" id="PTHR12468">
    <property type="entry name" value="GPI MANNOSYLTRANSFERASE 2"/>
    <property type="match status" value="1"/>
</dbReference>
<proteinExistence type="inferred from homology"/>
<evidence type="ECO:0000256" key="5">
    <source>
        <dbReference type="ARBA" id="ARBA00022676"/>
    </source>
</evidence>
<evidence type="ECO:0000256" key="3">
    <source>
        <dbReference type="ARBA" id="ARBA00008698"/>
    </source>
</evidence>
<evidence type="ECO:0000256" key="6">
    <source>
        <dbReference type="ARBA" id="ARBA00022679"/>
    </source>
</evidence>
<dbReference type="GO" id="GO:0000009">
    <property type="term" value="F:alpha-1,6-mannosyltransferase activity"/>
    <property type="evidence" value="ECO:0007669"/>
    <property type="project" value="InterPro"/>
</dbReference>
<dbReference type="GO" id="GO:0031501">
    <property type="term" value="C:mannosyltransferase complex"/>
    <property type="evidence" value="ECO:0007669"/>
    <property type="project" value="TreeGrafter"/>
</dbReference>
<dbReference type="PANTHER" id="PTHR12468:SF2">
    <property type="entry name" value="GPI MANNOSYLTRANSFERASE 2"/>
    <property type="match status" value="1"/>
</dbReference>
<comment type="similarity">
    <text evidence="3 11">Belongs to the PIGV family.</text>
</comment>
<keyword evidence="13" id="KW-1185">Reference proteome</keyword>
<evidence type="ECO:0000256" key="2">
    <source>
        <dbReference type="ARBA" id="ARBA00004687"/>
    </source>
</evidence>
<feature type="transmembrane region" description="Helical" evidence="11">
    <location>
        <begin position="285"/>
        <end position="303"/>
    </location>
</feature>
<dbReference type="AlphaFoldDB" id="A0A8J6B2I9"/>
<keyword evidence="10 11" id="KW-0472">Membrane</keyword>
<dbReference type="Pfam" id="PF04188">
    <property type="entry name" value="Mannosyl_trans2"/>
    <property type="match status" value="1"/>
</dbReference>
<protein>
    <recommendedName>
        <fullName evidence="11">GPI mannosyltransferase 2</fullName>
        <ecNumber evidence="11">2.4.1.-</ecNumber>
    </recommendedName>
</protein>
<dbReference type="EC" id="2.4.1.-" evidence="11"/>
<keyword evidence="8 11" id="KW-0256">Endoplasmic reticulum</keyword>
<feature type="transmembrane region" description="Helical" evidence="11">
    <location>
        <begin position="91"/>
        <end position="112"/>
    </location>
</feature>
<feature type="transmembrane region" description="Helical" evidence="11">
    <location>
        <begin position="221"/>
        <end position="244"/>
    </location>
</feature>
<dbReference type="Proteomes" id="UP000717585">
    <property type="component" value="Unassembled WGS sequence"/>
</dbReference>
<comment type="caution">
    <text evidence="12">The sequence shown here is derived from an EMBL/GenBank/DDBJ whole genome shotgun (WGS) entry which is preliminary data.</text>
</comment>
<keyword evidence="7 11" id="KW-0812">Transmembrane</keyword>